<keyword evidence="6 8" id="KW-1133">Transmembrane helix</keyword>
<dbReference type="GO" id="GO:0008233">
    <property type="term" value="F:peptidase activity"/>
    <property type="evidence" value="ECO:0007669"/>
    <property type="project" value="UniProtKB-KW"/>
</dbReference>
<organism evidence="9 10">
    <name type="scientific">Pelotomaculum thermopropionicum (strain DSM 13744 / JCM 10971 / SI)</name>
    <dbReference type="NCBI Taxonomy" id="370438"/>
    <lineage>
        <taxon>Bacteria</taxon>
        <taxon>Bacillati</taxon>
        <taxon>Bacillota</taxon>
        <taxon>Clostridia</taxon>
        <taxon>Eubacteriales</taxon>
        <taxon>Desulfotomaculaceae</taxon>
        <taxon>Pelotomaculum</taxon>
    </lineage>
</organism>
<dbReference type="KEGG" id="pth:PTH_1777"/>
<dbReference type="GO" id="GO:0006508">
    <property type="term" value="P:proteolysis"/>
    <property type="evidence" value="ECO:0007669"/>
    <property type="project" value="UniProtKB-KW"/>
</dbReference>
<dbReference type="HOGENOM" id="CLU_098969_0_0_9"/>
<dbReference type="GO" id="GO:0016020">
    <property type="term" value="C:membrane"/>
    <property type="evidence" value="ECO:0007669"/>
    <property type="project" value="InterPro"/>
</dbReference>
<reference evidence="10" key="1">
    <citation type="journal article" date="2008" name="Genome Res.">
        <title>The genome of Pelotomaculum thermopropionicum reveals niche-associated evolution in anaerobic microbiota.</title>
        <authorList>
            <person name="Kosaka T."/>
            <person name="Kato S."/>
            <person name="Shimoyama T."/>
            <person name="Ishii S."/>
            <person name="Abe T."/>
            <person name="Watanabe K."/>
        </authorList>
    </citation>
    <scope>NUCLEOTIDE SEQUENCE [LARGE SCALE GENOMIC DNA]</scope>
    <source>
        <strain evidence="10">DSM 13744 / JCM 10971 / SI</strain>
    </source>
</reference>
<evidence type="ECO:0000256" key="2">
    <source>
        <dbReference type="ARBA" id="ARBA00022654"/>
    </source>
</evidence>
<feature type="transmembrane region" description="Helical" evidence="8">
    <location>
        <begin position="111"/>
        <end position="128"/>
    </location>
</feature>
<gene>
    <name evidence="9" type="ordered locus">PTH_1777</name>
</gene>
<dbReference type="Proteomes" id="UP000006556">
    <property type="component" value="Chromosome"/>
</dbReference>
<keyword evidence="4 8" id="KW-0812">Transmembrane</keyword>
<proteinExistence type="predicted"/>
<name>A5D1A6_PELTS</name>
<evidence type="ECO:0000313" key="10">
    <source>
        <dbReference type="Proteomes" id="UP000006556"/>
    </source>
</evidence>
<dbReference type="eggNOG" id="COG4512">
    <property type="taxonomic scope" value="Bacteria"/>
</dbReference>
<dbReference type="SMART" id="SM00793">
    <property type="entry name" value="AgrB"/>
    <property type="match status" value="1"/>
</dbReference>
<keyword evidence="1" id="KW-1003">Cell membrane</keyword>
<evidence type="ECO:0000256" key="8">
    <source>
        <dbReference type="SAM" id="Phobius"/>
    </source>
</evidence>
<dbReference type="GO" id="GO:0009372">
    <property type="term" value="P:quorum sensing"/>
    <property type="evidence" value="ECO:0007669"/>
    <property type="project" value="UniProtKB-KW"/>
</dbReference>
<feature type="transmembrane region" description="Helical" evidence="8">
    <location>
        <begin position="149"/>
        <end position="165"/>
    </location>
</feature>
<evidence type="ECO:0000256" key="7">
    <source>
        <dbReference type="ARBA" id="ARBA00023136"/>
    </source>
</evidence>
<evidence type="ECO:0000256" key="5">
    <source>
        <dbReference type="ARBA" id="ARBA00022801"/>
    </source>
</evidence>
<dbReference type="AlphaFoldDB" id="A5D1A6"/>
<sequence>MSYLPFSRRWAGYLAAAAGLPPGKEAVLAYAVEVLAINLINVLLALALGLLLGVLPGTAACLVAAALFRHTAGGAHSSSPWRCGAITVSVFPLMTLAAASLPPLKEPFDDILPAAALLAGFTAIIRLAPVDCPAAPVVSPFRRKKLKSLSLAVLTILAVILVLLRRSNWTAARQVRFGLVFSIFWVSFMLTGPGHRLISLIDGIKNKK</sequence>
<evidence type="ECO:0000313" key="9">
    <source>
        <dbReference type="EMBL" id="BAF59958.1"/>
    </source>
</evidence>
<feature type="transmembrane region" description="Helical" evidence="8">
    <location>
        <begin position="39"/>
        <end position="68"/>
    </location>
</feature>
<keyword evidence="3" id="KW-0645">Protease</keyword>
<feature type="transmembrane region" description="Helical" evidence="8">
    <location>
        <begin position="80"/>
        <end position="99"/>
    </location>
</feature>
<keyword evidence="7 8" id="KW-0472">Membrane</keyword>
<evidence type="ECO:0000256" key="6">
    <source>
        <dbReference type="ARBA" id="ARBA00022989"/>
    </source>
</evidence>
<dbReference type="STRING" id="370438.PTH_1777"/>
<protein>
    <submittedName>
        <fullName evidence="9">Hypothetical membrane protein</fullName>
    </submittedName>
</protein>
<feature type="transmembrane region" description="Helical" evidence="8">
    <location>
        <begin position="177"/>
        <end position="198"/>
    </location>
</feature>
<dbReference type="InterPro" id="IPR006741">
    <property type="entry name" value="AgrB"/>
</dbReference>
<dbReference type="EMBL" id="AP009389">
    <property type="protein sequence ID" value="BAF59958.1"/>
    <property type="molecule type" value="Genomic_DNA"/>
</dbReference>
<evidence type="ECO:0000256" key="3">
    <source>
        <dbReference type="ARBA" id="ARBA00022670"/>
    </source>
</evidence>
<dbReference type="Pfam" id="PF04647">
    <property type="entry name" value="AgrB"/>
    <property type="match status" value="1"/>
</dbReference>
<keyword evidence="5" id="KW-0378">Hydrolase</keyword>
<evidence type="ECO:0000256" key="4">
    <source>
        <dbReference type="ARBA" id="ARBA00022692"/>
    </source>
</evidence>
<evidence type="ECO:0000256" key="1">
    <source>
        <dbReference type="ARBA" id="ARBA00022475"/>
    </source>
</evidence>
<accession>A5D1A6</accession>
<keyword evidence="2" id="KW-0673">Quorum sensing</keyword>
<keyword evidence="10" id="KW-1185">Reference proteome</keyword>